<dbReference type="OrthoDB" id="9807509at2"/>
<evidence type="ECO:0000313" key="4">
    <source>
        <dbReference type="EMBL" id="APX25076.1"/>
    </source>
</evidence>
<dbReference type="GO" id="GO:0046872">
    <property type="term" value="F:metal ion binding"/>
    <property type="evidence" value="ECO:0007669"/>
    <property type="project" value="UniProtKB-KW"/>
</dbReference>
<organism evidence="4 5">
    <name type="scientific">Salipiger profundus</name>
    <dbReference type="NCBI Taxonomy" id="1229727"/>
    <lineage>
        <taxon>Bacteria</taxon>
        <taxon>Pseudomonadati</taxon>
        <taxon>Pseudomonadota</taxon>
        <taxon>Alphaproteobacteria</taxon>
        <taxon>Rhodobacterales</taxon>
        <taxon>Roseobacteraceae</taxon>
        <taxon>Salipiger</taxon>
    </lineage>
</organism>
<name>A0A1U7DAH3_9RHOB</name>
<accession>A0A1U7DAH3</accession>
<dbReference type="InterPro" id="IPR007837">
    <property type="entry name" value="DinB"/>
</dbReference>
<dbReference type="InterPro" id="IPR034660">
    <property type="entry name" value="DinB/YfiT-like"/>
</dbReference>
<dbReference type="Gene3D" id="1.20.120.450">
    <property type="entry name" value="dinb family like domain"/>
    <property type="match status" value="1"/>
</dbReference>
<gene>
    <name evidence="4" type="ORF">Ga0080559_TMP4280</name>
</gene>
<evidence type="ECO:0008006" key="6">
    <source>
        <dbReference type="Google" id="ProtNLM"/>
    </source>
</evidence>
<evidence type="ECO:0000256" key="3">
    <source>
        <dbReference type="PIRSR" id="PIRSR607837-1"/>
    </source>
</evidence>
<sequence>MPNPDDVLSLARYNAWQNREMTAALEALPDAALRVDRGAFFGSILATINHLLWADMVWMSRFAHWPAPGGGLEASTELAPTLAAWGAERFRADARLVLWAEGLRTVDLRGMLRWYSGATGRDQVKPLGQCVLHMFNHQAHHRGQVHGMVTAAGGVGWTSDLAFMPDEGRWP</sequence>
<dbReference type="RefSeq" id="WP_076624747.1">
    <property type="nucleotide sequence ID" value="NZ_BMEW01000006.1"/>
</dbReference>
<dbReference type="Pfam" id="PF05163">
    <property type="entry name" value="DinB"/>
    <property type="match status" value="1"/>
</dbReference>
<feature type="binding site" evidence="3">
    <location>
        <position position="137"/>
    </location>
    <ligand>
        <name>a divalent metal cation</name>
        <dbReference type="ChEBI" id="CHEBI:60240"/>
    </ligand>
</feature>
<dbReference type="Proteomes" id="UP000186559">
    <property type="component" value="Chromosome"/>
</dbReference>
<evidence type="ECO:0000256" key="2">
    <source>
        <dbReference type="ARBA" id="ARBA00022723"/>
    </source>
</evidence>
<feature type="binding site" evidence="3">
    <location>
        <position position="50"/>
    </location>
    <ligand>
        <name>a divalent metal cation</name>
        <dbReference type="ChEBI" id="CHEBI:60240"/>
    </ligand>
</feature>
<evidence type="ECO:0000256" key="1">
    <source>
        <dbReference type="ARBA" id="ARBA00008635"/>
    </source>
</evidence>
<comment type="similarity">
    <text evidence="1">Belongs to the DinB family.</text>
</comment>
<dbReference type="KEGG" id="tpro:Ga0080559_TMP4280"/>
<feature type="binding site" evidence="3">
    <location>
        <position position="141"/>
    </location>
    <ligand>
        <name>a divalent metal cation</name>
        <dbReference type="ChEBI" id="CHEBI:60240"/>
    </ligand>
</feature>
<protein>
    <recommendedName>
        <fullName evidence="6">Damage-inducible protein DinB</fullName>
    </recommendedName>
</protein>
<dbReference type="AlphaFoldDB" id="A0A1U7DAH3"/>
<dbReference type="PANTHER" id="PTHR37302">
    <property type="entry name" value="SLR1116 PROTEIN"/>
    <property type="match status" value="1"/>
</dbReference>
<proteinExistence type="inferred from homology"/>
<dbReference type="EMBL" id="CP014796">
    <property type="protein sequence ID" value="APX25076.1"/>
    <property type="molecule type" value="Genomic_DNA"/>
</dbReference>
<dbReference type="SUPFAM" id="SSF109854">
    <property type="entry name" value="DinB/YfiT-like putative metalloenzymes"/>
    <property type="match status" value="1"/>
</dbReference>
<keyword evidence="5" id="KW-1185">Reference proteome</keyword>
<keyword evidence="2 3" id="KW-0479">Metal-binding</keyword>
<reference evidence="4 5" key="1">
    <citation type="submission" date="2016-03" db="EMBL/GenBank/DDBJ databases">
        <title>Deep-sea bacteria in the southern Pacific.</title>
        <authorList>
            <person name="Tang K."/>
        </authorList>
    </citation>
    <scope>NUCLEOTIDE SEQUENCE [LARGE SCALE GENOMIC DNA]</scope>
    <source>
        <strain evidence="4 5">JLT2016</strain>
    </source>
</reference>
<dbReference type="PANTHER" id="PTHR37302:SF1">
    <property type="entry name" value="PROTEIN DINB"/>
    <property type="match status" value="1"/>
</dbReference>
<dbReference type="STRING" id="1229727.Ga0080559_TMP4280"/>
<evidence type="ECO:0000313" key="5">
    <source>
        <dbReference type="Proteomes" id="UP000186559"/>
    </source>
</evidence>